<reference evidence="2 3" key="1">
    <citation type="submission" date="2019-01" db="EMBL/GenBank/DDBJ databases">
        <title>Genomes sequencing and comparative genomics of infectious freshwater microsporidia, Cucumispora dikerogammari and Thelohania contejeani.</title>
        <authorList>
            <person name="Cormier A."/>
            <person name="Giraud I."/>
            <person name="Wattier R."/>
            <person name="Teixeira M."/>
            <person name="Grandjean F."/>
            <person name="Rigaud T."/>
            <person name="Cordaux R."/>
        </authorList>
    </citation>
    <scope>NUCLEOTIDE SEQUENCE [LARGE SCALE GENOMIC DNA]</scope>
    <source>
        <strain evidence="2">T1</strain>
        <tissue evidence="2">Spores</tissue>
    </source>
</reference>
<dbReference type="InterPro" id="IPR009976">
    <property type="entry name" value="Sec10-like"/>
</dbReference>
<protein>
    <recommendedName>
        <fullName evidence="1">Exocyst complex component Sec10-like alpha-helical bundle domain-containing protein</fullName>
    </recommendedName>
</protein>
<organism evidence="2 3">
    <name type="scientific">Astathelohania contejeani</name>
    <dbReference type="NCBI Taxonomy" id="164912"/>
    <lineage>
        <taxon>Eukaryota</taxon>
        <taxon>Fungi</taxon>
        <taxon>Fungi incertae sedis</taxon>
        <taxon>Microsporidia</taxon>
        <taxon>Astathelohaniidae</taxon>
        <taxon>Astathelohania</taxon>
    </lineage>
</organism>
<sequence length="624" mass="73219">MIPITISQLKSKSFSYKKVIESSVDISDSPENIKSLENAIHDLINLKEGLIFKKEKLQAELNNFESMEDHSSLDSLKLQFSKLKINPLKEMKTIINIYSTIKELKTLRRIIDVYLNFEDAFPVLLESEQPDDWMFMCYALHEIALFIEPEHTQFALLRDFMVKAEEKMVNTFSRAHDSGEIHIMRSCYVSLGQMNKEYSIIKVFIFGLSIFKNEEKFEFKNHQSKTIHLDLFENEENTFVSFLKKIKKCYKEELTNLQSIFYDYEHALDIINKRIFQDRVSNCLDSFLQFKDPILFLLNLEESVKKLKELLNFMCGIYPCINKNLIIDDVISTYVAIASKREKESISILYNSIVKKHTKGLYYLNNKPVDEIEDPVNAMILIFKFSMERAKLLDYPEDEIEELTTHFISKIMNYFEMYINNYCGDDSLKLIDILCKYYLLIKKNITNINEEYFEKRIGELFDERIKVSQRKAKQIIKSQSIREYYTKESNSHMISKLIEFLKSETDSVCFTLKGQNGYNFIISFLNSVYLSLYKHILGFTFSLDQSRILINDMKSLLKCIMELGCIEIVGNYEYLVDIAELIGVDKENIKLYLSGIGNNIPKNELKNILKSRIDYSDIRKLIAD</sequence>
<dbReference type="Proteomes" id="UP001516464">
    <property type="component" value="Unassembled WGS sequence"/>
</dbReference>
<dbReference type="PANTHER" id="PTHR12100:SF0">
    <property type="entry name" value="EXOCYST COMPLEX COMPONENT 5"/>
    <property type="match status" value="1"/>
</dbReference>
<dbReference type="PANTHER" id="PTHR12100">
    <property type="entry name" value="SEC10"/>
    <property type="match status" value="1"/>
</dbReference>
<accession>A0ABQ7HZ67</accession>
<evidence type="ECO:0000259" key="1">
    <source>
        <dbReference type="Pfam" id="PF07393"/>
    </source>
</evidence>
<evidence type="ECO:0000313" key="2">
    <source>
        <dbReference type="EMBL" id="KAF7683454.1"/>
    </source>
</evidence>
<gene>
    <name evidence="2" type="ORF">TCON_1344</name>
</gene>
<dbReference type="EMBL" id="SBIQ01000086">
    <property type="protein sequence ID" value="KAF7683454.1"/>
    <property type="molecule type" value="Genomic_DNA"/>
</dbReference>
<feature type="domain" description="Exocyst complex component Sec10-like alpha-helical bundle" evidence="1">
    <location>
        <begin position="445"/>
        <end position="619"/>
    </location>
</feature>
<comment type="caution">
    <text evidence="2">The sequence shown here is derived from an EMBL/GenBank/DDBJ whole genome shotgun (WGS) entry which is preliminary data.</text>
</comment>
<feature type="domain" description="Exocyst complex component Sec10-like alpha-helical bundle" evidence="1">
    <location>
        <begin position="159"/>
        <end position="312"/>
    </location>
</feature>
<evidence type="ECO:0000313" key="3">
    <source>
        <dbReference type="Proteomes" id="UP001516464"/>
    </source>
</evidence>
<proteinExistence type="predicted"/>
<dbReference type="Pfam" id="PF07393">
    <property type="entry name" value="Sec10_HB"/>
    <property type="match status" value="2"/>
</dbReference>
<name>A0ABQ7HZ67_9MICR</name>
<keyword evidence="3" id="KW-1185">Reference proteome</keyword>
<dbReference type="InterPro" id="IPR048627">
    <property type="entry name" value="Sec10_HB"/>
</dbReference>